<dbReference type="PRINTS" id="PR00744">
    <property type="entry name" value="GLHYDRLASE37"/>
</dbReference>
<proteinExistence type="inferred from homology"/>
<gene>
    <name evidence="12 13" type="primary">LOC108566684</name>
</gene>
<dbReference type="PROSITE" id="PS00928">
    <property type="entry name" value="TREHALASE_2"/>
    <property type="match status" value="1"/>
</dbReference>
<dbReference type="Proteomes" id="UP000695000">
    <property type="component" value="Unplaced"/>
</dbReference>
<keyword evidence="9" id="KW-0812">Transmembrane</keyword>
<feature type="signal peptide" evidence="10">
    <location>
        <begin position="1"/>
        <end position="20"/>
    </location>
</feature>
<dbReference type="InterPro" id="IPR012341">
    <property type="entry name" value="6hp_glycosidase-like_sf"/>
</dbReference>
<keyword evidence="11" id="KW-1185">Reference proteome</keyword>
<dbReference type="EC" id="3.2.1.28" evidence="3 7"/>
<dbReference type="Gene3D" id="1.50.10.10">
    <property type="match status" value="1"/>
</dbReference>
<keyword evidence="5 7" id="KW-0378">Hydrolase</keyword>
<dbReference type="InterPro" id="IPR018232">
    <property type="entry name" value="Glyco_hydro_37_CS"/>
</dbReference>
<keyword evidence="9" id="KW-1133">Transmembrane helix</keyword>
<reference evidence="12 13" key="1">
    <citation type="submission" date="2025-05" db="UniProtKB">
        <authorList>
            <consortium name="RefSeq"/>
        </authorList>
    </citation>
    <scope>IDENTIFICATION</scope>
    <source>
        <tissue evidence="12 13">Whole Larva</tissue>
    </source>
</reference>
<evidence type="ECO:0000256" key="9">
    <source>
        <dbReference type="SAM" id="Phobius"/>
    </source>
</evidence>
<evidence type="ECO:0000256" key="8">
    <source>
        <dbReference type="SAM" id="MobiDB-lite"/>
    </source>
</evidence>
<name>A0ABM1N5S0_NICVS</name>
<feature type="region of interest" description="Disordered" evidence="8">
    <location>
        <begin position="612"/>
        <end position="643"/>
    </location>
</feature>
<dbReference type="PANTHER" id="PTHR23403:SF1">
    <property type="entry name" value="TREHALASE"/>
    <property type="match status" value="1"/>
</dbReference>
<keyword evidence="10" id="KW-0732">Signal</keyword>
<evidence type="ECO:0000256" key="3">
    <source>
        <dbReference type="ARBA" id="ARBA00012757"/>
    </source>
</evidence>
<accession>A0ABM1N5S0</accession>
<protein>
    <recommendedName>
        <fullName evidence="4 7">Trehalase</fullName>
        <ecNumber evidence="3 7">3.2.1.28</ecNumber>
    </recommendedName>
    <alternativeName>
        <fullName evidence="7">Alpha-trehalose glucohydrolase</fullName>
    </alternativeName>
</protein>
<dbReference type="RefSeq" id="XP_017782170.1">
    <property type="nucleotide sequence ID" value="XM_017926681.1"/>
</dbReference>
<evidence type="ECO:0000256" key="7">
    <source>
        <dbReference type="RuleBase" id="RU361180"/>
    </source>
</evidence>
<dbReference type="RefSeq" id="XP_017782169.1">
    <property type="nucleotide sequence ID" value="XM_017926680.1"/>
</dbReference>
<evidence type="ECO:0000256" key="10">
    <source>
        <dbReference type="SAM" id="SignalP"/>
    </source>
</evidence>
<sequence length="643" mass="74767">MLRLTLIVLITSLTKFEVLADSRPPCFSNIYCHGKLLHTVQMNKIYEDSKTFVDMKMRENATTTLRRFEDFMSAHNNQPEREDVIKFVDMAFEPAGSEFEDWVPNDWNPSPSYIKNIKDEEYKIFANDLNEIWKDLGRKMKDEIKDEEHLYSIIWVPNPVIVPGGRFREFYYWDSYWIVQGLLHSEMYETVRGMLSNFAFIVDKYDHIPNGGRIYYLERSQPPLFIPMAKLYQDKTNDIEFIKSHIDSFDREFEYWMKNHLRVVEKDGKNYSLLTYGDKSQGPRPESYSEDVDSARYFKDDAQKEEYYSELKAAAESGWDFSSRWFIVNGTNKGNLTNIKTRSILPVDLNAMFYWNAVILSEWHSSFGNTQKSYYYKDIADRWLQAVEAILWHEVDGIWLDYDLENNIPREHFYPSNLSPLWTGCYNKSNTDRIVRLVLKYLDNKNVVASGGVPTSREHTGEQWDYPNAWPPLQHMIIVGLSNTGNKAASRLAYELADRWVRSNYKAYAETEAMFEKYDATVLGGHGGGGEYEVQLGFGWSNGVIMDLLYRYGNELSYSELYTLEDISEVAEPMEGAATGAKTIGQIMTGFVALAVTIAAGYIGVSIYRRRSHQSPTKDPKSRPPRSKYTELKNIPRRTRNHR</sequence>
<evidence type="ECO:0000313" key="12">
    <source>
        <dbReference type="RefSeq" id="XP_017782169.1"/>
    </source>
</evidence>
<evidence type="ECO:0000256" key="6">
    <source>
        <dbReference type="ARBA" id="ARBA00023295"/>
    </source>
</evidence>
<evidence type="ECO:0000256" key="4">
    <source>
        <dbReference type="ARBA" id="ARBA00019905"/>
    </source>
</evidence>
<dbReference type="PROSITE" id="PS00927">
    <property type="entry name" value="TREHALASE_1"/>
    <property type="match status" value="1"/>
</dbReference>
<evidence type="ECO:0000313" key="11">
    <source>
        <dbReference type="Proteomes" id="UP000695000"/>
    </source>
</evidence>
<feature type="chain" id="PRO_5045022759" description="Trehalase" evidence="10">
    <location>
        <begin position="21"/>
        <end position="643"/>
    </location>
</feature>
<dbReference type="Pfam" id="PF01204">
    <property type="entry name" value="Trehalase"/>
    <property type="match status" value="1"/>
</dbReference>
<dbReference type="PANTHER" id="PTHR23403">
    <property type="entry name" value="TREHALASE"/>
    <property type="match status" value="1"/>
</dbReference>
<dbReference type="SUPFAM" id="SSF48208">
    <property type="entry name" value="Six-hairpin glycosidases"/>
    <property type="match status" value="1"/>
</dbReference>
<organism evidence="11 13">
    <name type="scientific">Nicrophorus vespilloides</name>
    <name type="common">Boreal carrion beetle</name>
    <dbReference type="NCBI Taxonomy" id="110193"/>
    <lineage>
        <taxon>Eukaryota</taxon>
        <taxon>Metazoa</taxon>
        <taxon>Ecdysozoa</taxon>
        <taxon>Arthropoda</taxon>
        <taxon>Hexapoda</taxon>
        <taxon>Insecta</taxon>
        <taxon>Pterygota</taxon>
        <taxon>Neoptera</taxon>
        <taxon>Endopterygota</taxon>
        <taxon>Coleoptera</taxon>
        <taxon>Polyphaga</taxon>
        <taxon>Staphyliniformia</taxon>
        <taxon>Silphidae</taxon>
        <taxon>Nicrophorinae</taxon>
        <taxon>Nicrophorus</taxon>
    </lineage>
</organism>
<evidence type="ECO:0000313" key="13">
    <source>
        <dbReference type="RefSeq" id="XP_017782170.1"/>
    </source>
</evidence>
<comment type="catalytic activity">
    <reaction evidence="1 7">
        <text>alpha,alpha-trehalose + H2O = alpha-D-glucose + beta-D-glucose</text>
        <dbReference type="Rhea" id="RHEA:32675"/>
        <dbReference type="ChEBI" id="CHEBI:15377"/>
        <dbReference type="ChEBI" id="CHEBI:15903"/>
        <dbReference type="ChEBI" id="CHEBI:16551"/>
        <dbReference type="ChEBI" id="CHEBI:17925"/>
        <dbReference type="EC" id="3.2.1.28"/>
    </reaction>
</comment>
<evidence type="ECO:0000256" key="5">
    <source>
        <dbReference type="ARBA" id="ARBA00022801"/>
    </source>
</evidence>
<evidence type="ECO:0000256" key="2">
    <source>
        <dbReference type="ARBA" id="ARBA00005615"/>
    </source>
</evidence>
<evidence type="ECO:0000256" key="1">
    <source>
        <dbReference type="ARBA" id="ARBA00001576"/>
    </source>
</evidence>
<keyword evidence="9" id="KW-0472">Membrane</keyword>
<dbReference type="InterPro" id="IPR008928">
    <property type="entry name" value="6-hairpin_glycosidase_sf"/>
</dbReference>
<feature type="transmembrane region" description="Helical" evidence="9">
    <location>
        <begin position="587"/>
        <end position="608"/>
    </location>
</feature>
<keyword evidence="6 7" id="KW-0326">Glycosidase</keyword>
<comment type="similarity">
    <text evidence="2 7">Belongs to the glycosyl hydrolase 37 family.</text>
</comment>
<dbReference type="InterPro" id="IPR001661">
    <property type="entry name" value="Glyco_hydro_37"/>
</dbReference>
<dbReference type="GeneID" id="108566684"/>